<comment type="subunit">
    <text evidence="11">Monomer.</text>
</comment>
<feature type="binding site" evidence="11">
    <location>
        <position position="83"/>
    </location>
    <ligand>
        <name>substrate</name>
    </ligand>
</feature>
<comment type="pathway">
    <text evidence="1 11">Metabolic intermediate biosynthesis; chorismate biosynthesis; chorismate from D-erythrose 4-phosphate and phosphoenolpyruvate: step 5/7.</text>
</comment>
<feature type="binding site" evidence="11">
    <location>
        <position position="140"/>
    </location>
    <ligand>
        <name>substrate</name>
    </ligand>
</feature>
<comment type="cofactor">
    <cofactor evidence="11">
        <name>Mg(2+)</name>
        <dbReference type="ChEBI" id="CHEBI:18420"/>
    </cofactor>
    <text evidence="11">Binds 1 Mg(2+) ion per subunit.</text>
</comment>
<dbReference type="RefSeq" id="WP_186867025.1">
    <property type="nucleotide sequence ID" value="NZ_JACOPH010000006.1"/>
</dbReference>
<evidence type="ECO:0000313" key="13">
    <source>
        <dbReference type="Proteomes" id="UP000606720"/>
    </source>
</evidence>
<keyword evidence="4 11" id="KW-0028">Amino-acid biosynthesis</keyword>
<dbReference type="PANTHER" id="PTHR21087:SF16">
    <property type="entry name" value="SHIKIMATE KINASE 1, CHLOROPLASTIC"/>
    <property type="match status" value="1"/>
</dbReference>
<evidence type="ECO:0000256" key="11">
    <source>
        <dbReference type="HAMAP-Rule" id="MF_00109"/>
    </source>
</evidence>
<dbReference type="GO" id="GO:0008652">
    <property type="term" value="P:amino acid biosynthetic process"/>
    <property type="evidence" value="ECO:0007669"/>
    <property type="project" value="UniProtKB-KW"/>
</dbReference>
<dbReference type="GO" id="GO:0009073">
    <property type="term" value="P:aromatic amino acid family biosynthetic process"/>
    <property type="evidence" value="ECO:0007669"/>
    <property type="project" value="UniProtKB-KW"/>
</dbReference>
<keyword evidence="11" id="KW-0479">Metal-binding</keyword>
<keyword evidence="7 11" id="KW-0418">Kinase</keyword>
<comment type="function">
    <text evidence="11">Catalyzes the specific phosphorylation of the 3-hydroxyl group of shikimic acid using ATP as a cosubstrate.</text>
</comment>
<comment type="caution">
    <text evidence="12">The sequence shown here is derived from an EMBL/GenBank/DDBJ whole genome shotgun (WGS) entry which is preliminary data.</text>
</comment>
<evidence type="ECO:0000256" key="6">
    <source>
        <dbReference type="ARBA" id="ARBA00022741"/>
    </source>
</evidence>
<dbReference type="GO" id="GO:0000287">
    <property type="term" value="F:magnesium ion binding"/>
    <property type="evidence" value="ECO:0007669"/>
    <property type="project" value="UniProtKB-UniRule"/>
</dbReference>
<dbReference type="Gene3D" id="3.40.50.300">
    <property type="entry name" value="P-loop containing nucleotide triphosphate hydrolases"/>
    <property type="match status" value="1"/>
</dbReference>
<keyword evidence="11" id="KW-0963">Cytoplasm</keyword>
<feature type="binding site" evidence="11">
    <location>
        <begin position="15"/>
        <end position="20"/>
    </location>
    <ligand>
        <name>ATP</name>
        <dbReference type="ChEBI" id="CHEBI:30616"/>
    </ligand>
</feature>
<evidence type="ECO:0000256" key="3">
    <source>
        <dbReference type="ARBA" id="ARBA00012154"/>
    </source>
</evidence>
<organism evidence="12 13">
    <name type="scientific">Roseburia zhanii</name>
    <dbReference type="NCBI Taxonomy" id="2763064"/>
    <lineage>
        <taxon>Bacteria</taxon>
        <taxon>Bacillati</taxon>
        <taxon>Bacillota</taxon>
        <taxon>Clostridia</taxon>
        <taxon>Lachnospirales</taxon>
        <taxon>Lachnospiraceae</taxon>
        <taxon>Roseburia</taxon>
    </lineage>
</organism>
<feature type="binding site" evidence="11">
    <location>
        <position position="37"/>
    </location>
    <ligand>
        <name>substrate</name>
    </ligand>
</feature>
<reference evidence="12" key="1">
    <citation type="submission" date="2020-08" db="EMBL/GenBank/DDBJ databases">
        <title>Genome public.</title>
        <authorList>
            <person name="Liu C."/>
            <person name="Sun Q."/>
        </authorList>
    </citation>
    <scope>NUCLEOTIDE SEQUENCE</scope>
    <source>
        <strain evidence="12">BX1005</strain>
    </source>
</reference>
<comment type="catalytic activity">
    <reaction evidence="10 11">
        <text>shikimate + ATP = 3-phosphoshikimate + ADP + H(+)</text>
        <dbReference type="Rhea" id="RHEA:13121"/>
        <dbReference type="ChEBI" id="CHEBI:15378"/>
        <dbReference type="ChEBI" id="CHEBI:30616"/>
        <dbReference type="ChEBI" id="CHEBI:36208"/>
        <dbReference type="ChEBI" id="CHEBI:145989"/>
        <dbReference type="ChEBI" id="CHEBI:456216"/>
        <dbReference type="EC" id="2.7.1.71"/>
    </reaction>
</comment>
<sequence length="175" mass="20088">METITHHIFLIGFMGTGKSTISAELKEMLHRECLEMDQMIVESQKMPISEIFEKYGENHFRDIETQTLIGLKDHEPAIVSCGGGIVVRQENISHMKESGKIVLLTATPQTIYERIKDSTDRPVLNGHMNVEYIRELMEKRREKYEAAADLIVATDDRSIEEICREIIEGVRQLNI</sequence>
<evidence type="ECO:0000256" key="2">
    <source>
        <dbReference type="ARBA" id="ARBA00006997"/>
    </source>
</evidence>
<dbReference type="InterPro" id="IPR031322">
    <property type="entry name" value="Shikimate/glucono_kinase"/>
</dbReference>
<dbReference type="PRINTS" id="PR01100">
    <property type="entry name" value="SHIKIMTKNASE"/>
</dbReference>
<evidence type="ECO:0000256" key="4">
    <source>
        <dbReference type="ARBA" id="ARBA00022605"/>
    </source>
</evidence>
<keyword evidence="5 11" id="KW-0808">Transferase</keyword>
<dbReference type="GO" id="GO:0005524">
    <property type="term" value="F:ATP binding"/>
    <property type="evidence" value="ECO:0007669"/>
    <property type="project" value="UniProtKB-UniRule"/>
</dbReference>
<dbReference type="InterPro" id="IPR000623">
    <property type="entry name" value="Shikimate_kinase/TSH1"/>
</dbReference>
<accession>A0A923LQY5</accession>
<evidence type="ECO:0000256" key="10">
    <source>
        <dbReference type="ARBA" id="ARBA00048567"/>
    </source>
</evidence>
<keyword evidence="13" id="KW-1185">Reference proteome</keyword>
<dbReference type="Proteomes" id="UP000606720">
    <property type="component" value="Unassembled WGS sequence"/>
</dbReference>
<dbReference type="CDD" id="cd00464">
    <property type="entry name" value="SK"/>
    <property type="match status" value="1"/>
</dbReference>
<evidence type="ECO:0000256" key="8">
    <source>
        <dbReference type="ARBA" id="ARBA00022840"/>
    </source>
</evidence>
<dbReference type="HAMAP" id="MF_00109">
    <property type="entry name" value="Shikimate_kinase"/>
    <property type="match status" value="1"/>
</dbReference>
<dbReference type="PANTHER" id="PTHR21087">
    <property type="entry name" value="SHIKIMATE KINASE"/>
    <property type="match status" value="1"/>
</dbReference>
<proteinExistence type="inferred from homology"/>
<keyword evidence="6 11" id="KW-0547">Nucleotide-binding</keyword>
<evidence type="ECO:0000256" key="7">
    <source>
        <dbReference type="ARBA" id="ARBA00022777"/>
    </source>
</evidence>
<feature type="binding site" evidence="11">
    <location>
        <position position="121"/>
    </location>
    <ligand>
        <name>ATP</name>
        <dbReference type="ChEBI" id="CHEBI:30616"/>
    </ligand>
</feature>
<dbReference type="GO" id="GO:0004765">
    <property type="term" value="F:shikimate kinase activity"/>
    <property type="evidence" value="ECO:0007669"/>
    <property type="project" value="UniProtKB-UniRule"/>
</dbReference>
<dbReference type="InterPro" id="IPR023000">
    <property type="entry name" value="Shikimate_kinase_CS"/>
</dbReference>
<feature type="binding site" evidence="11">
    <location>
        <position position="157"/>
    </location>
    <ligand>
        <name>ATP</name>
        <dbReference type="ChEBI" id="CHEBI:30616"/>
    </ligand>
</feature>
<dbReference type="Pfam" id="PF01202">
    <property type="entry name" value="SKI"/>
    <property type="match status" value="1"/>
</dbReference>
<feature type="binding site" evidence="11">
    <location>
        <position position="61"/>
    </location>
    <ligand>
        <name>substrate</name>
    </ligand>
</feature>
<evidence type="ECO:0000256" key="5">
    <source>
        <dbReference type="ARBA" id="ARBA00022679"/>
    </source>
</evidence>
<protein>
    <recommendedName>
        <fullName evidence="3 11">Shikimate kinase</fullName>
        <shortName evidence="11">SK</shortName>
        <ecNumber evidence="3 11">2.7.1.71</ecNumber>
    </recommendedName>
</protein>
<evidence type="ECO:0000256" key="9">
    <source>
        <dbReference type="ARBA" id="ARBA00023141"/>
    </source>
</evidence>
<name>A0A923LQY5_9FIRM</name>
<keyword evidence="11" id="KW-0460">Magnesium</keyword>
<dbReference type="AlphaFoldDB" id="A0A923LQY5"/>
<comment type="similarity">
    <text evidence="2 11">Belongs to the shikimate kinase family.</text>
</comment>
<gene>
    <name evidence="11" type="primary">aroK</name>
    <name evidence="12" type="ORF">H8S17_08755</name>
</gene>
<keyword evidence="8 11" id="KW-0067">ATP-binding</keyword>
<feature type="binding site" evidence="11">
    <location>
        <position position="19"/>
    </location>
    <ligand>
        <name>Mg(2+)</name>
        <dbReference type="ChEBI" id="CHEBI:18420"/>
    </ligand>
</feature>
<keyword evidence="9 11" id="KW-0057">Aromatic amino acid biosynthesis</keyword>
<dbReference type="PROSITE" id="PS01128">
    <property type="entry name" value="SHIKIMATE_KINASE"/>
    <property type="match status" value="1"/>
</dbReference>
<dbReference type="InterPro" id="IPR027417">
    <property type="entry name" value="P-loop_NTPase"/>
</dbReference>
<dbReference type="EMBL" id="JACOPH010000006">
    <property type="protein sequence ID" value="MBC5714298.1"/>
    <property type="molecule type" value="Genomic_DNA"/>
</dbReference>
<evidence type="ECO:0000313" key="12">
    <source>
        <dbReference type="EMBL" id="MBC5714298.1"/>
    </source>
</evidence>
<comment type="subcellular location">
    <subcellularLocation>
        <location evidence="11">Cytoplasm</location>
    </subcellularLocation>
</comment>
<dbReference type="EC" id="2.7.1.71" evidence="3 11"/>
<dbReference type="GO" id="GO:0005829">
    <property type="term" value="C:cytosol"/>
    <property type="evidence" value="ECO:0007669"/>
    <property type="project" value="TreeGrafter"/>
</dbReference>
<dbReference type="GO" id="GO:0009423">
    <property type="term" value="P:chorismate biosynthetic process"/>
    <property type="evidence" value="ECO:0007669"/>
    <property type="project" value="UniProtKB-UniRule"/>
</dbReference>
<dbReference type="SUPFAM" id="SSF52540">
    <property type="entry name" value="P-loop containing nucleoside triphosphate hydrolases"/>
    <property type="match status" value="1"/>
</dbReference>
<evidence type="ECO:0000256" key="1">
    <source>
        <dbReference type="ARBA" id="ARBA00004842"/>
    </source>
</evidence>